<name>A0AAE0NXU6_9PEZI</name>
<dbReference type="EMBL" id="JAULSW010000002">
    <property type="protein sequence ID" value="KAK3389702.1"/>
    <property type="molecule type" value="Genomic_DNA"/>
</dbReference>
<reference evidence="2" key="2">
    <citation type="submission" date="2023-06" db="EMBL/GenBank/DDBJ databases">
        <authorList>
            <consortium name="Lawrence Berkeley National Laboratory"/>
            <person name="Haridas S."/>
            <person name="Hensen N."/>
            <person name="Bonometti L."/>
            <person name="Westerberg I."/>
            <person name="Brannstrom I.O."/>
            <person name="Guillou S."/>
            <person name="Cros-Aarteil S."/>
            <person name="Calhoun S."/>
            <person name="Kuo A."/>
            <person name="Mondo S."/>
            <person name="Pangilinan J."/>
            <person name="Riley R."/>
            <person name="LaButti K."/>
            <person name="Andreopoulos B."/>
            <person name="Lipzen A."/>
            <person name="Chen C."/>
            <person name="Yanf M."/>
            <person name="Daum C."/>
            <person name="Ng V."/>
            <person name="Clum A."/>
            <person name="Steindorff A."/>
            <person name="Ohm R."/>
            <person name="Martin F."/>
            <person name="Silar P."/>
            <person name="Natvig D."/>
            <person name="Lalanne C."/>
            <person name="Gautier V."/>
            <person name="Ament-velasquez S.L."/>
            <person name="Kruys A."/>
            <person name="Hutchinson M.I."/>
            <person name="Powell A.J."/>
            <person name="Barry K."/>
            <person name="Miller A.N."/>
            <person name="Grigoriev I.V."/>
            <person name="Debuchy R."/>
            <person name="Gladieux P."/>
            <person name="Thoren M.H."/>
            <person name="Johannesson H."/>
        </authorList>
    </citation>
    <scope>NUCLEOTIDE SEQUENCE</scope>
    <source>
        <strain evidence="2">CBS 232.78</strain>
    </source>
</reference>
<dbReference type="AlphaFoldDB" id="A0AAE0NXU6"/>
<comment type="caution">
    <text evidence="2">The sequence shown here is derived from an EMBL/GenBank/DDBJ whole genome shotgun (WGS) entry which is preliminary data.</text>
</comment>
<evidence type="ECO:0000313" key="3">
    <source>
        <dbReference type="Proteomes" id="UP001285441"/>
    </source>
</evidence>
<organism evidence="2 3">
    <name type="scientific">Podospora didyma</name>
    <dbReference type="NCBI Taxonomy" id="330526"/>
    <lineage>
        <taxon>Eukaryota</taxon>
        <taxon>Fungi</taxon>
        <taxon>Dikarya</taxon>
        <taxon>Ascomycota</taxon>
        <taxon>Pezizomycotina</taxon>
        <taxon>Sordariomycetes</taxon>
        <taxon>Sordariomycetidae</taxon>
        <taxon>Sordariales</taxon>
        <taxon>Podosporaceae</taxon>
        <taxon>Podospora</taxon>
    </lineage>
</organism>
<keyword evidence="3" id="KW-1185">Reference proteome</keyword>
<proteinExistence type="predicted"/>
<protein>
    <submittedName>
        <fullName evidence="2">Uncharacterized protein</fullName>
    </submittedName>
</protein>
<gene>
    <name evidence="2" type="ORF">B0H63DRAFT_464189</name>
</gene>
<evidence type="ECO:0000256" key="1">
    <source>
        <dbReference type="SAM" id="Phobius"/>
    </source>
</evidence>
<keyword evidence="1" id="KW-0472">Membrane</keyword>
<keyword evidence="1" id="KW-1133">Transmembrane helix</keyword>
<reference evidence="2" key="1">
    <citation type="journal article" date="2023" name="Mol. Phylogenet. Evol.">
        <title>Genome-scale phylogeny and comparative genomics of the fungal order Sordariales.</title>
        <authorList>
            <person name="Hensen N."/>
            <person name="Bonometti L."/>
            <person name="Westerberg I."/>
            <person name="Brannstrom I.O."/>
            <person name="Guillou S."/>
            <person name="Cros-Aarteil S."/>
            <person name="Calhoun S."/>
            <person name="Haridas S."/>
            <person name="Kuo A."/>
            <person name="Mondo S."/>
            <person name="Pangilinan J."/>
            <person name="Riley R."/>
            <person name="LaButti K."/>
            <person name="Andreopoulos B."/>
            <person name="Lipzen A."/>
            <person name="Chen C."/>
            <person name="Yan M."/>
            <person name="Daum C."/>
            <person name="Ng V."/>
            <person name="Clum A."/>
            <person name="Steindorff A."/>
            <person name="Ohm R.A."/>
            <person name="Martin F."/>
            <person name="Silar P."/>
            <person name="Natvig D.O."/>
            <person name="Lalanne C."/>
            <person name="Gautier V."/>
            <person name="Ament-Velasquez S.L."/>
            <person name="Kruys A."/>
            <person name="Hutchinson M.I."/>
            <person name="Powell A.J."/>
            <person name="Barry K."/>
            <person name="Miller A.N."/>
            <person name="Grigoriev I.V."/>
            <person name="Debuchy R."/>
            <person name="Gladieux P."/>
            <person name="Hiltunen Thoren M."/>
            <person name="Johannesson H."/>
        </authorList>
    </citation>
    <scope>NUCLEOTIDE SEQUENCE</scope>
    <source>
        <strain evidence="2">CBS 232.78</strain>
    </source>
</reference>
<accession>A0AAE0NXU6</accession>
<sequence length="94" mass="11711">MDLAGVSLRLRLLWWGPWWSERLPTFWSKFWRKTPRKSARRRFEMLEWMHSMEWVFRELKGKKRFTAEWVWRRALMPLLIWVLVRAFGGIAAWC</sequence>
<feature type="transmembrane region" description="Helical" evidence="1">
    <location>
        <begin position="70"/>
        <end position="93"/>
    </location>
</feature>
<dbReference type="Proteomes" id="UP001285441">
    <property type="component" value="Unassembled WGS sequence"/>
</dbReference>
<keyword evidence="1" id="KW-0812">Transmembrane</keyword>
<evidence type="ECO:0000313" key="2">
    <source>
        <dbReference type="EMBL" id="KAK3389702.1"/>
    </source>
</evidence>